<dbReference type="Proteomes" id="UP000252731">
    <property type="component" value="Unassembled WGS sequence"/>
</dbReference>
<gene>
    <name evidence="5" type="ORF">DFO70_11364</name>
</gene>
<accession>A0A366JM32</accession>
<dbReference type="PANTHER" id="PTHR43398">
    <property type="entry name" value="DOLICHOL-PHOSPHATE MANNOSYLTRANSFERASE SUBUNIT 1"/>
    <property type="match status" value="1"/>
</dbReference>
<protein>
    <submittedName>
        <fullName evidence="5">Glycosyl transferase family 2</fullName>
    </submittedName>
</protein>
<dbReference type="OrthoDB" id="2902148at2"/>
<name>A0A366JM32_CYTFI</name>
<evidence type="ECO:0000256" key="1">
    <source>
        <dbReference type="ARBA" id="ARBA00006739"/>
    </source>
</evidence>
<dbReference type="Gene3D" id="3.90.550.10">
    <property type="entry name" value="Spore Coat Polysaccharide Biosynthesis Protein SpsA, Chain A"/>
    <property type="match status" value="1"/>
</dbReference>
<dbReference type="InterPro" id="IPR001173">
    <property type="entry name" value="Glyco_trans_2-like"/>
</dbReference>
<dbReference type="SUPFAM" id="SSF53448">
    <property type="entry name" value="Nucleotide-diphospho-sugar transferases"/>
    <property type="match status" value="1"/>
</dbReference>
<dbReference type="PANTHER" id="PTHR43398:SF1">
    <property type="entry name" value="DOLICHOL-PHOSPHATE MANNOSYLTRANSFERASE SUBUNIT 1"/>
    <property type="match status" value="1"/>
</dbReference>
<feature type="domain" description="Glycosyltransferase 2-like" evidence="4">
    <location>
        <begin position="8"/>
        <end position="119"/>
    </location>
</feature>
<evidence type="ECO:0000313" key="6">
    <source>
        <dbReference type="Proteomes" id="UP000252731"/>
    </source>
</evidence>
<keyword evidence="3 5" id="KW-0808">Transferase</keyword>
<dbReference type="InterPro" id="IPR039528">
    <property type="entry name" value="DPM1-like"/>
</dbReference>
<sequence>MSTMRKVSVIIPIKNEEEKLEMILNEVKKLNPLEIITVINGSIDKSEEIAQAMECKVIVYEDALGHDIGRAIGAFYAKGDILLFLDGDILISNKNLYPFIDAIEQGHDIALNNLELIMNTKERPHSVSVVKKALNELFGYDELTINSMVAVPHAISRHALQEVNWRSLANPPLAQAIAMSKKLSIVAPEYVDVISRNKIRPDIHIEKSSESPYNWIEDVIFGDHLSAVHYLITEKGKRGGHPDKRYRTMLQNIKRLNAGKTVLRSAVICDEGKLSLEQLTEVIRTLKESQIDEILFISSRQEKIKMDRLRDLNVMVIPLFIKGDIFLNRAIGAVFASGESVLFLDEKSILPAEDWEKLFKEAENGADLVLLNEVNYLDESHPLELINSMKYFLNLAAKRPDLWNNGLAFQPHVISRKALQLVGNSSIMIPPVAYLKIMEHSLPVSVVQVSTKLPYMDDAIKKEELIGDCIEGLSYFFSKTNERGGFSDGNRKRRILDELNDNGREIF</sequence>
<evidence type="ECO:0000259" key="4">
    <source>
        <dbReference type="Pfam" id="PF00535"/>
    </source>
</evidence>
<dbReference type="InterPro" id="IPR029044">
    <property type="entry name" value="Nucleotide-diphossugar_trans"/>
</dbReference>
<dbReference type="EMBL" id="QNSF01000013">
    <property type="protein sequence ID" value="RBP88740.1"/>
    <property type="molecule type" value="Genomic_DNA"/>
</dbReference>
<keyword evidence="6" id="KW-1185">Reference proteome</keyword>
<dbReference type="Pfam" id="PF00535">
    <property type="entry name" value="Glycos_transf_2"/>
    <property type="match status" value="1"/>
</dbReference>
<comment type="similarity">
    <text evidence="1">Belongs to the glycosyltransferase 2 family.</text>
</comment>
<evidence type="ECO:0000256" key="2">
    <source>
        <dbReference type="ARBA" id="ARBA00022676"/>
    </source>
</evidence>
<dbReference type="GO" id="GO:0009247">
    <property type="term" value="P:glycolipid biosynthetic process"/>
    <property type="evidence" value="ECO:0007669"/>
    <property type="project" value="TreeGrafter"/>
</dbReference>
<dbReference type="CDD" id="cd00761">
    <property type="entry name" value="Glyco_tranf_GTA_type"/>
    <property type="match status" value="1"/>
</dbReference>
<proteinExistence type="inferred from homology"/>
<evidence type="ECO:0000256" key="3">
    <source>
        <dbReference type="ARBA" id="ARBA00022679"/>
    </source>
</evidence>
<reference evidence="5 6" key="1">
    <citation type="submission" date="2018-06" db="EMBL/GenBank/DDBJ databases">
        <title>Freshwater and sediment microbial communities from various areas in North America, analyzing microbe dynamics in response to fracking.</title>
        <authorList>
            <person name="Lamendella R."/>
        </authorList>
    </citation>
    <scope>NUCLEOTIDE SEQUENCE [LARGE SCALE GENOMIC DNA]</scope>
    <source>
        <strain evidence="5 6">14_TX</strain>
    </source>
</reference>
<dbReference type="AlphaFoldDB" id="A0A366JM32"/>
<dbReference type="GO" id="GO:0004582">
    <property type="term" value="F:dolichyl-phosphate beta-D-mannosyltransferase activity"/>
    <property type="evidence" value="ECO:0007669"/>
    <property type="project" value="InterPro"/>
</dbReference>
<comment type="caution">
    <text evidence="5">The sequence shown here is derived from an EMBL/GenBank/DDBJ whole genome shotgun (WGS) entry which is preliminary data.</text>
</comment>
<organism evidence="5 6">
    <name type="scientific">Cytobacillus firmus</name>
    <name type="common">Bacillus firmus</name>
    <dbReference type="NCBI Taxonomy" id="1399"/>
    <lineage>
        <taxon>Bacteria</taxon>
        <taxon>Bacillati</taxon>
        <taxon>Bacillota</taxon>
        <taxon>Bacilli</taxon>
        <taxon>Bacillales</taxon>
        <taxon>Bacillaceae</taxon>
        <taxon>Cytobacillus</taxon>
    </lineage>
</organism>
<dbReference type="GO" id="GO:0016020">
    <property type="term" value="C:membrane"/>
    <property type="evidence" value="ECO:0007669"/>
    <property type="project" value="GOC"/>
</dbReference>
<keyword evidence="2" id="KW-0328">Glycosyltransferase</keyword>
<evidence type="ECO:0000313" key="5">
    <source>
        <dbReference type="EMBL" id="RBP88740.1"/>
    </source>
</evidence>